<dbReference type="RefSeq" id="WP_167456119.1">
    <property type="nucleotide sequence ID" value="NZ_QGTL01000001.1"/>
</dbReference>
<organism evidence="2 3">
    <name type="scientific">Nocardia neocaledoniensis</name>
    <dbReference type="NCBI Taxonomy" id="236511"/>
    <lineage>
        <taxon>Bacteria</taxon>
        <taxon>Bacillati</taxon>
        <taxon>Actinomycetota</taxon>
        <taxon>Actinomycetes</taxon>
        <taxon>Mycobacteriales</taxon>
        <taxon>Nocardiaceae</taxon>
        <taxon>Nocardia</taxon>
    </lineage>
</organism>
<dbReference type="EMBL" id="QGTL01000001">
    <property type="protein sequence ID" value="PWV80754.1"/>
    <property type="molecule type" value="Genomic_DNA"/>
</dbReference>
<dbReference type="Pfam" id="PF08386">
    <property type="entry name" value="Abhydrolase_4"/>
    <property type="match status" value="1"/>
</dbReference>
<sequence length="383" mass="41377">MEVPLDYADPGGRVIQVAISRTEATGDRLGSVLFLPGGPGQSGLWMANEATATQIARRFDRIGIDPRGIGASRPALSCRTAREIDAWRALPPSANTPAGIATTEAEFRDCAELCARNNGTDLLAHLGTREAAQDPQIAGFQHAFDSFATHCAWVRSECALGYDEYLASDALRELLEPLLTAPAPTTDPRGLSYSDAVEAVLFSLYHQNGWDDLATGLAELRAGRGDTLLWLADWSWGRREDGTYPRSSDAHAAIRCVDGPPTHDREAVARLDVDYRRAAPFLDDGRGTGAAPKDLCAFWPVPNTLEPHPLSIPGLPRTVVVSTTGDPATPHEEGIALARRLGAVLLTYRGNQHTVAFQGNRCVDYAVARYLIDLVPPPDEFVC</sequence>
<keyword evidence="3" id="KW-1185">Reference proteome</keyword>
<evidence type="ECO:0000313" key="3">
    <source>
        <dbReference type="Proteomes" id="UP000246410"/>
    </source>
</evidence>
<dbReference type="Proteomes" id="UP000246410">
    <property type="component" value="Unassembled WGS sequence"/>
</dbReference>
<reference evidence="2 3" key="1">
    <citation type="submission" date="2018-05" db="EMBL/GenBank/DDBJ databases">
        <title>Genomic Encyclopedia of Type Strains, Phase IV (KMG-IV): sequencing the most valuable type-strain genomes for metagenomic binning, comparative biology and taxonomic classification.</title>
        <authorList>
            <person name="Goeker M."/>
        </authorList>
    </citation>
    <scope>NUCLEOTIDE SEQUENCE [LARGE SCALE GENOMIC DNA]</scope>
    <source>
        <strain evidence="2 3">DSM 44717</strain>
    </source>
</reference>
<accession>A0A317P2T7</accession>
<dbReference type="SUPFAM" id="SSF53474">
    <property type="entry name" value="alpha/beta-Hydrolases"/>
    <property type="match status" value="1"/>
</dbReference>
<feature type="domain" description="Peptidase S33 tripeptidyl aminopeptidase-like C-terminal" evidence="1">
    <location>
        <begin position="294"/>
        <end position="383"/>
    </location>
</feature>
<keyword evidence="2" id="KW-0378">Hydrolase</keyword>
<dbReference type="AlphaFoldDB" id="A0A317P2T7"/>
<name>A0A317P2T7_9NOCA</name>
<dbReference type="InterPro" id="IPR029058">
    <property type="entry name" value="AB_hydrolase_fold"/>
</dbReference>
<dbReference type="InterPro" id="IPR013595">
    <property type="entry name" value="Pept_S33_TAP-like_C"/>
</dbReference>
<gene>
    <name evidence="2" type="ORF">DFR69_10190</name>
</gene>
<evidence type="ECO:0000259" key="1">
    <source>
        <dbReference type="Pfam" id="PF08386"/>
    </source>
</evidence>
<dbReference type="GO" id="GO:0016787">
    <property type="term" value="F:hydrolase activity"/>
    <property type="evidence" value="ECO:0007669"/>
    <property type="project" value="UniProtKB-KW"/>
</dbReference>
<proteinExistence type="predicted"/>
<comment type="caution">
    <text evidence="2">The sequence shown here is derived from an EMBL/GenBank/DDBJ whole genome shotgun (WGS) entry which is preliminary data.</text>
</comment>
<evidence type="ECO:0000313" key="2">
    <source>
        <dbReference type="EMBL" id="PWV80754.1"/>
    </source>
</evidence>
<dbReference type="Gene3D" id="3.40.50.1820">
    <property type="entry name" value="alpha/beta hydrolase"/>
    <property type="match status" value="1"/>
</dbReference>
<protein>
    <submittedName>
        <fullName evidence="2">Alpha/beta hydrolase family protein</fullName>
    </submittedName>
</protein>